<accession>A0AAN6N8W0</accession>
<dbReference type="PROSITE" id="PS50012">
    <property type="entry name" value="RCC1_3"/>
    <property type="match status" value="2"/>
</dbReference>
<dbReference type="PANTHER" id="PTHR47563">
    <property type="entry name" value="PROTEIN FMP25, MITOCHONDRIAL"/>
    <property type="match status" value="1"/>
</dbReference>
<organism evidence="3 4">
    <name type="scientific">Diplogelasinospora grovesii</name>
    <dbReference type="NCBI Taxonomy" id="303347"/>
    <lineage>
        <taxon>Eukaryota</taxon>
        <taxon>Fungi</taxon>
        <taxon>Dikarya</taxon>
        <taxon>Ascomycota</taxon>
        <taxon>Pezizomycotina</taxon>
        <taxon>Sordariomycetes</taxon>
        <taxon>Sordariomycetidae</taxon>
        <taxon>Sordariales</taxon>
        <taxon>Diplogelasinosporaceae</taxon>
        <taxon>Diplogelasinospora</taxon>
    </lineage>
</organism>
<dbReference type="SUPFAM" id="SSF50985">
    <property type="entry name" value="RCC1/BLIP-II"/>
    <property type="match status" value="1"/>
</dbReference>
<dbReference type="PROSITE" id="PS00626">
    <property type="entry name" value="RCC1_2"/>
    <property type="match status" value="1"/>
</dbReference>
<feature type="repeat" description="RCC1" evidence="1">
    <location>
        <begin position="335"/>
        <end position="396"/>
    </location>
</feature>
<name>A0AAN6N8W0_9PEZI</name>
<evidence type="ECO:0000313" key="3">
    <source>
        <dbReference type="EMBL" id="KAK3941347.1"/>
    </source>
</evidence>
<feature type="repeat" description="RCC1" evidence="1">
    <location>
        <begin position="271"/>
        <end position="334"/>
    </location>
</feature>
<reference evidence="4" key="1">
    <citation type="journal article" date="2023" name="Mol. Phylogenet. Evol.">
        <title>Genome-scale phylogeny and comparative genomics of the fungal order Sordariales.</title>
        <authorList>
            <person name="Hensen N."/>
            <person name="Bonometti L."/>
            <person name="Westerberg I."/>
            <person name="Brannstrom I.O."/>
            <person name="Guillou S."/>
            <person name="Cros-Aarteil S."/>
            <person name="Calhoun S."/>
            <person name="Haridas S."/>
            <person name="Kuo A."/>
            <person name="Mondo S."/>
            <person name="Pangilinan J."/>
            <person name="Riley R."/>
            <person name="LaButti K."/>
            <person name="Andreopoulos B."/>
            <person name="Lipzen A."/>
            <person name="Chen C."/>
            <person name="Yan M."/>
            <person name="Daum C."/>
            <person name="Ng V."/>
            <person name="Clum A."/>
            <person name="Steindorff A."/>
            <person name="Ohm R.A."/>
            <person name="Martin F."/>
            <person name="Silar P."/>
            <person name="Natvig D.O."/>
            <person name="Lalanne C."/>
            <person name="Gautier V."/>
            <person name="Ament-Velasquez S.L."/>
            <person name="Kruys A."/>
            <person name="Hutchinson M.I."/>
            <person name="Powell A.J."/>
            <person name="Barry K."/>
            <person name="Miller A.N."/>
            <person name="Grigoriev I.V."/>
            <person name="Debuchy R."/>
            <person name="Gladieux P."/>
            <person name="Hiltunen Thoren M."/>
            <person name="Johannesson H."/>
        </authorList>
    </citation>
    <scope>NUCLEOTIDE SEQUENCE [LARGE SCALE GENOMIC DNA]</scope>
    <source>
        <strain evidence="4">CBS 340.73</strain>
    </source>
</reference>
<dbReference type="GO" id="GO:0005743">
    <property type="term" value="C:mitochondrial inner membrane"/>
    <property type="evidence" value="ECO:0007669"/>
    <property type="project" value="TreeGrafter"/>
</dbReference>
<proteinExistence type="predicted"/>
<keyword evidence="4" id="KW-1185">Reference proteome</keyword>
<dbReference type="PANTHER" id="PTHR47563:SF1">
    <property type="entry name" value="PROTEIN FMP25, MITOCHONDRIAL"/>
    <property type="match status" value="1"/>
</dbReference>
<protein>
    <submittedName>
        <fullName evidence="3">Regulator of chromosome condensation 1/beta-lactamase-inhibitor protein II</fullName>
    </submittedName>
</protein>
<sequence length="588" mass="63411">MASPMISRVALRRTTRLRASPTSQWVRHASSNGQPSSRGRMFGLVAAATAVAAAAWAYPMLSSKVEAEKPEKIEIVFEKPREKPVSKEDNRDLVSSQHLQVKKSWENPGVHAWGSNSGKVAAPDSNETVIKMPRRIKYFDGQLLRDLKLDREFGAAITENGDLVQWGIAFSKTNPTPTVTLKGKDLAKLSVSRDRIIALTSGGSVYSIPVASDDQAIKSEKDSSNSSWVPFLSGESSVSYRSLKPENLAWNEKITDISSGLEHCLMLTSKGRVFAAASSTSDFPSKGQLGIPGLTWQTKPDGPYDQPHEVGTLKGFNIEKIATGDFHSLALDSEGRVFAFGDNSSGQLGMAPDPEFPCIDSPSLLPFAKLYSGTNLLPKVTNIAAGGLNSYFTVDATKIQGKDTTEVMPARDMGRTVADTWACGEGIYGALGTGKWTHVSSAPAKIKALSNLSEYDEATNSVVPIRLASLSVGSTHAAAVMDNVTRVDASNSSSEHDTNYGADIVWWGGNEHYQLGTGKRSNANAPLYIGPLDGGKADARMGRKGEFNRFQITPRKTVRLGENGKGRQVSIEQRVECGRYVTSVYSAT</sequence>
<feature type="region of interest" description="Disordered" evidence="2">
    <location>
        <begin position="19"/>
        <end position="38"/>
    </location>
</feature>
<dbReference type="Proteomes" id="UP001303473">
    <property type="component" value="Unassembled WGS sequence"/>
</dbReference>
<comment type="caution">
    <text evidence="3">The sequence shown here is derived from an EMBL/GenBank/DDBJ whole genome shotgun (WGS) entry which is preliminary data.</text>
</comment>
<gene>
    <name evidence="3" type="ORF">QBC46DRAFT_382978</name>
</gene>
<evidence type="ECO:0000313" key="4">
    <source>
        <dbReference type="Proteomes" id="UP001303473"/>
    </source>
</evidence>
<evidence type="ECO:0000256" key="1">
    <source>
        <dbReference type="PROSITE-ProRule" id="PRU00235"/>
    </source>
</evidence>
<dbReference type="Gene3D" id="2.130.10.30">
    <property type="entry name" value="Regulator of chromosome condensation 1/beta-lactamase-inhibitor protein II"/>
    <property type="match status" value="1"/>
</dbReference>
<dbReference type="AlphaFoldDB" id="A0AAN6N8W0"/>
<dbReference type="InterPro" id="IPR053245">
    <property type="entry name" value="MitoProcess-Associated"/>
</dbReference>
<dbReference type="Pfam" id="PF13540">
    <property type="entry name" value="RCC1_2"/>
    <property type="match status" value="1"/>
</dbReference>
<dbReference type="FunFam" id="2.130.10.30:FF:000027">
    <property type="entry name" value="Protein FMP25, mitochondrial"/>
    <property type="match status" value="1"/>
</dbReference>
<dbReference type="EMBL" id="MU853784">
    <property type="protein sequence ID" value="KAK3941347.1"/>
    <property type="molecule type" value="Genomic_DNA"/>
</dbReference>
<dbReference type="InterPro" id="IPR000408">
    <property type="entry name" value="Reg_chr_condens"/>
</dbReference>
<evidence type="ECO:0000256" key="2">
    <source>
        <dbReference type="SAM" id="MobiDB-lite"/>
    </source>
</evidence>
<dbReference type="InterPro" id="IPR009091">
    <property type="entry name" value="RCC1/BLIP-II"/>
</dbReference>
<dbReference type="GO" id="GO:0034551">
    <property type="term" value="P:mitochondrial respiratory chain complex III assembly"/>
    <property type="evidence" value="ECO:0007669"/>
    <property type="project" value="TreeGrafter"/>
</dbReference>
<feature type="compositionally biased region" description="Polar residues" evidence="2">
    <location>
        <begin position="21"/>
        <end position="37"/>
    </location>
</feature>